<feature type="domain" description="Multidrug resistance protein MdtA-like barrel-sandwich hybrid" evidence="5">
    <location>
        <begin position="86"/>
        <end position="230"/>
    </location>
</feature>
<sequence>MSADEQDRPRATWRRRLLRGLLQGVLPLAVLAGAAAIVYTLMSSQPSSERAPERSEPARLVETVTVTRSDRTATVQAWGEVIPADSVQVAPRVGGEIVDVADDLEPGGRVRKGQVLARVDDSDYKVALRQARTELAKARAALRIEQGNQKVAETEAELLDQQLSEQERDLVLRQPQLQQARADVDAAQAAVEDAELDLQRTRVHAPFDAVVQSVSVDVGSQVSAGTTIAELIATDRYFVELAVPAAKLRWIEARQSSRGPGSRVQLANPSVWGEGRTRTGEVVRVRPDLSEQGRMARVLVEVTDPLDQQPPMLVGSYLRGRIAGDRLEQVVALDRAYLRESDSVWVMTGDGRLEIRAVEIAYRGPEEVYVSVGLGDGDRVITSEIATPTNGMKLRTRGDEGQQGNDAAGSGAV</sequence>
<dbReference type="RefSeq" id="WP_027289297.1">
    <property type="nucleotide sequence ID" value="NZ_NRRE01000017.1"/>
</dbReference>
<dbReference type="Gene3D" id="2.40.30.170">
    <property type="match status" value="1"/>
</dbReference>
<dbReference type="Proteomes" id="UP000778970">
    <property type="component" value="Unassembled WGS sequence"/>
</dbReference>
<dbReference type="NCBIfam" id="TIGR01730">
    <property type="entry name" value="RND_mfp"/>
    <property type="match status" value="1"/>
</dbReference>
<feature type="coiled-coil region" evidence="2">
    <location>
        <begin position="128"/>
        <end position="204"/>
    </location>
</feature>
<dbReference type="GO" id="GO:1990281">
    <property type="term" value="C:efflux pump complex"/>
    <property type="evidence" value="ECO:0007669"/>
    <property type="project" value="TreeGrafter"/>
</dbReference>
<keyword evidence="4" id="KW-1133">Transmembrane helix</keyword>
<gene>
    <name evidence="6" type="ORF">CKO21_04075</name>
</gene>
<keyword evidence="4" id="KW-0812">Transmembrane</keyword>
<organism evidence="6 7">
    <name type="scientific">Rhodovibrio salinarum</name>
    <dbReference type="NCBI Taxonomy" id="1087"/>
    <lineage>
        <taxon>Bacteria</taxon>
        <taxon>Pseudomonadati</taxon>
        <taxon>Pseudomonadota</taxon>
        <taxon>Alphaproteobacteria</taxon>
        <taxon>Rhodospirillales</taxon>
        <taxon>Rhodovibrionaceae</taxon>
        <taxon>Rhodovibrio</taxon>
    </lineage>
</organism>
<dbReference type="Pfam" id="PF25917">
    <property type="entry name" value="BSH_RND"/>
    <property type="match status" value="1"/>
</dbReference>
<dbReference type="Gene3D" id="1.10.287.470">
    <property type="entry name" value="Helix hairpin bin"/>
    <property type="match status" value="1"/>
</dbReference>
<evidence type="ECO:0000313" key="7">
    <source>
        <dbReference type="Proteomes" id="UP000778970"/>
    </source>
</evidence>
<dbReference type="Gene3D" id="2.40.420.20">
    <property type="match status" value="1"/>
</dbReference>
<proteinExistence type="inferred from homology"/>
<keyword evidence="4" id="KW-0472">Membrane</keyword>
<dbReference type="GO" id="GO:0015562">
    <property type="term" value="F:efflux transmembrane transporter activity"/>
    <property type="evidence" value="ECO:0007669"/>
    <property type="project" value="TreeGrafter"/>
</dbReference>
<evidence type="ECO:0000256" key="3">
    <source>
        <dbReference type="SAM" id="MobiDB-lite"/>
    </source>
</evidence>
<feature type="region of interest" description="Disordered" evidence="3">
    <location>
        <begin position="390"/>
        <end position="413"/>
    </location>
</feature>
<evidence type="ECO:0000256" key="2">
    <source>
        <dbReference type="SAM" id="Coils"/>
    </source>
</evidence>
<name>A0A934UZ26_9PROT</name>
<keyword evidence="7" id="KW-1185">Reference proteome</keyword>
<reference evidence="6" key="1">
    <citation type="submission" date="2017-08" db="EMBL/GenBank/DDBJ databases">
        <authorList>
            <person name="Imhoff J.F."/>
            <person name="Rahn T."/>
            <person name="Kuenzel S."/>
            <person name="Neulinger S.C."/>
        </authorList>
    </citation>
    <scope>NUCLEOTIDE SEQUENCE</scope>
    <source>
        <strain evidence="6">DSM 9154</strain>
    </source>
</reference>
<dbReference type="EMBL" id="NRRE01000017">
    <property type="protein sequence ID" value="MBK1696418.1"/>
    <property type="molecule type" value="Genomic_DNA"/>
</dbReference>
<evidence type="ECO:0000256" key="1">
    <source>
        <dbReference type="ARBA" id="ARBA00009477"/>
    </source>
</evidence>
<dbReference type="InterPro" id="IPR058625">
    <property type="entry name" value="MdtA-like_BSH"/>
</dbReference>
<evidence type="ECO:0000259" key="5">
    <source>
        <dbReference type="Pfam" id="PF25917"/>
    </source>
</evidence>
<feature type="transmembrane region" description="Helical" evidence="4">
    <location>
        <begin position="21"/>
        <end position="42"/>
    </location>
</feature>
<protein>
    <submittedName>
        <fullName evidence="6">Efflux RND transporter periplasmic adaptor subunit</fullName>
    </submittedName>
</protein>
<evidence type="ECO:0000256" key="4">
    <source>
        <dbReference type="SAM" id="Phobius"/>
    </source>
</evidence>
<dbReference type="AlphaFoldDB" id="A0A934UZ26"/>
<dbReference type="InterPro" id="IPR006143">
    <property type="entry name" value="RND_pump_MFP"/>
</dbReference>
<accession>A0A934UZ26</accession>
<dbReference type="PANTHER" id="PTHR30469:SF12">
    <property type="entry name" value="MULTIDRUG RESISTANCE PROTEIN MDTA"/>
    <property type="match status" value="1"/>
</dbReference>
<comment type="caution">
    <text evidence="6">The sequence shown here is derived from an EMBL/GenBank/DDBJ whole genome shotgun (WGS) entry which is preliminary data.</text>
</comment>
<dbReference type="SUPFAM" id="SSF111369">
    <property type="entry name" value="HlyD-like secretion proteins"/>
    <property type="match status" value="1"/>
</dbReference>
<dbReference type="Gene3D" id="2.40.50.100">
    <property type="match status" value="1"/>
</dbReference>
<keyword evidence="2" id="KW-0175">Coiled coil</keyword>
<reference evidence="6" key="2">
    <citation type="journal article" date="2020" name="Microorganisms">
        <title>Osmotic Adaptation and Compatible Solute Biosynthesis of Phototrophic Bacteria as Revealed from Genome Analyses.</title>
        <authorList>
            <person name="Imhoff J.F."/>
            <person name="Rahn T."/>
            <person name="Kunzel S."/>
            <person name="Keller A."/>
            <person name="Neulinger S.C."/>
        </authorList>
    </citation>
    <scope>NUCLEOTIDE SEQUENCE</scope>
    <source>
        <strain evidence="6">DSM 9154</strain>
    </source>
</reference>
<comment type="similarity">
    <text evidence="1">Belongs to the membrane fusion protein (MFP) (TC 8.A.1) family.</text>
</comment>
<evidence type="ECO:0000313" key="6">
    <source>
        <dbReference type="EMBL" id="MBK1696418.1"/>
    </source>
</evidence>
<dbReference type="PANTHER" id="PTHR30469">
    <property type="entry name" value="MULTIDRUG RESISTANCE PROTEIN MDTA"/>
    <property type="match status" value="1"/>
</dbReference>